<dbReference type="AlphaFoldDB" id="A0A3F2RQC2"/>
<gene>
    <name evidence="2" type="ORF">BBJ29_003182</name>
    <name evidence="3" type="ORF">BBP00_00004958</name>
</gene>
<protein>
    <submittedName>
        <fullName evidence="3">Uncharacterized protein</fullName>
    </submittedName>
</protein>
<evidence type="ECO:0000256" key="1">
    <source>
        <dbReference type="SAM" id="MobiDB-lite"/>
    </source>
</evidence>
<feature type="region of interest" description="Disordered" evidence="1">
    <location>
        <begin position="72"/>
        <end position="110"/>
    </location>
</feature>
<feature type="compositionally biased region" description="Polar residues" evidence="1">
    <location>
        <begin position="74"/>
        <end position="83"/>
    </location>
</feature>
<proteinExistence type="predicted"/>
<dbReference type="Proteomes" id="UP000277300">
    <property type="component" value="Unassembled WGS sequence"/>
</dbReference>
<dbReference type="OrthoDB" id="167576at2759"/>
<organism evidence="3 4">
    <name type="scientific">Phytophthora kernoviae</name>
    <dbReference type="NCBI Taxonomy" id="325452"/>
    <lineage>
        <taxon>Eukaryota</taxon>
        <taxon>Sar</taxon>
        <taxon>Stramenopiles</taxon>
        <taxon>Oomycota</taxon>
        <taxon>Peronosporomycetes</taxon>
        <taxon>Peronosporales</taxon>
        <taxon>Peronosporaceae</taxon>
        <taxon>Phytophthora</taxon>
    </lineage>
</organism>
<dbReference type="EMBL" id="MBAD02001232">
    <property type="protein sequence ID" value="RLN56838.1"/>
    <property type="molecule type" value="Genomic_DNA"/>
</dbReference>
<sequence>MLSRQVFDLGSEQKTKIREVSSKGDVRLLQLPSLPAAENGQPVADDKRGYIVQGSIDKQVCIVSNELQSLRPFRNTSGSNSQKDGAGSSGENVPTEPAQQGEPDVVGSDRSLCAPSGIKWQLNCWNTEEVKLQEDNTKELQYEAIRASWAENSVGRNTNGAVSRLLYLGKGDEAEARMKQEGMSDEQTAKMNKRFEWIQTAKTNMSSNSIGIGNSYLEEVASDDEKLVLDVQLEDRQRVMLERIGIVEVDKEQRRVARAAAKDERAKELKDLVQSVIENRAISIKQQQERKREFTALQTQSA</sequence>
<evidence type="ECO:0000313" key="4">
    <source>
        <dbReference type="Proteomes" id="UP000277300"/>
    </source>
</evidence>
<dbReference type="Proteomes" id="UP000284657">
    <property type="component" value="Unassembled WGS sequence"/>
</dbReference>
<evidence type="ECO:0000313" key="3">
    <source>
        <dbReference type="EMBL" id="RLN62143.1"/>
    </source>
</evidence>
<accession>A0A3F2RQC2</accession>
<evidence type="ECO:0000313" key="5">
    <source>
        <dbReference type="Proteomes" id="UP000284657"/>
    </source>
</evidence>
<dbReference type="EMBL" id="MBDO02000132">
    <property type="protein sequence ID" value="RLN62143.1"/>
    <property type="molecule type" value="Genomic_DNA"/>
</dbReference>
<evidence type="ECO:0000313" key="2">
    <source>
        <dbReference type="EMBL" id="RLN56838.1"/>
    </source>
</evidence>
<comment type="caution">
    <text evidence="3">The sequence shown here is derived from an EMBL/GenBank/DDBJ whole genome shotgun (WGS) entry which is preliminary data.</text>
</comment>
<reference evidence="4 5" key="1">
    <citation type="submission" date="2018-07" db="EMBL/GenBank/DDBJ databases">
        <title>Genome sequencing of oomycete isolates from Chile give support for New Zealand origin for Phytophthora kernoviae and make available the first Nothophytophthora sp. genome.</title>
        <authorList>
            <person name="Studholme D.J."/>
            <person name="Sanfuentes E."/>
            <person name="Panda P."/>
            <person name="Hill R."/>
            <person name="Sambles C."/>
            <person name="Grant M."/>
            <person name="Williams N.M."/>
            <person name="Mcdougal R.L."/>
        </authorList>
    </citation>
    <scope>NUCLEOTIDE SEQUENCE [LARGE SCALE GENOMIC DNA]</scope>
    <source>
        <strain evidence="3">Chile6</strain>
        <strain evidence="2">Chile7</strain>
    </source>
</reference>
<name>A0A3F2RQC2_9STRA</name>